<proteinExistence type="predicted"/>
<dbReference type="AlphaFoldDB" id="A0AAV4HZ88"/>
<dbReference type="PANTHER" id="PTHR46599">
    <property type="entry name" value="PIGGYBAC TRANSPOSABLE ELEMENT-DERIVED PROTEIN 4"/>
    <property type="match status" value="1"/>
</dbReference>
<keyword evidence="3" id="KW-1185">Reference proteome</keyword>
<organism evidence="2 3">
    <name type="scientific">Elysia marginata</name>
    <dbReference type="NCBI Taxonomy" id="1093978"/>
    <lineage>
        <taxon>Eukaryota</taxon>
        <taxon>Metazoa</taxon>
        <taxon>Spiralia</taxon>
        <taxon>Lophotrochozoa</taxon>
        <taxon>Mollusca</taxon>
        <taxon>Gastropoda</taxon>
        <taxon>Heterobranchia</taxon>
        <taxon>Euthyneura</taxon>
        <taxon>Panpulmonata</taxon>
        <taxon>Sacoglossa</taxon>
        <taxon>Placobranchoidea</taxon>
        <taxon>Plakobranchidae</taxon>
        <taxon>Elysia</taxon>
    </lineage>
</organism>
<dbReference type="Pfam" id="PF13843">
    <property type="entry name" value="DDE_Tnp_1_7"/>
    <property type="match status" value="1"/>
</dbReference>
<gene>
    <name evidence="2" type="ORF">ElyMa_004619700</name>
</gene>
<dbReference type="EMBL" id="BMAT01009257">
    <property type="protein sequence ID" value="GFS02920.1"/>
    <property type="molecule type" value="Genomic_DNA"/>
</dbReference>
<evidence type="ECO:0000313" key="2">
    <source>
        <dbReference type="EMBL" id="GFS02920.1"/>
    </source>
</evidence>
<feature type="domain" description="PiggyBac transposable element-derived protein" evidence="1">
    <location>
        <begin position="3"/>
        <end position="142"/>
    </location>
</feature>
<evidence type="ECO:0000313" key="3">
    <source>
        <dbReference type="Proteomes" id="UP000762676"/>
    </source>
</evidence>
<dbReference type="Proteomes" id="UP000762676">
    <property type="component" value="Unassembled WGS sequence"/>
</dbReference>
<protein>
    <submittedName>
        <fullName evidence="2">PiggyBac transposable element-derived protein 4</fullName>
    </submittedName>
</protein>
<sequence>MFDRERFETLYSTILHVGAPNAEGKNKIEPFHNMLITKFNAAFTPYQYVSIDEMVVGFEGRFEPKQYYATKPKKHIKSFGLVDSSTGYVCNILTYFGANTSYDQSKDTDHQGGNSQKIFSTLLNIIGTGYHIYADRWYTTKKLD</sequence>
<dbReference type="InterPro" id="IPR029526">
    <property type="entry name" value="PGBD"/>
</dbReference>
<evidence type="ECO:0000259" key="1">
    <source>
        <dbReference type="Pfam" id="PF13843"/>
    </source>
</evidence>
<name>A0AAV4HZ88_9GAST</name>
<reference evidence="2 3" key="1">
    <citation type="journal article" date="2021" name="Elife">
        <title>Chloroplast acquisition without the gene transfer in kleptoplastic sea slugs, Plakobranchus ocellatus.</title>
        <authorList>
            <person name="Maeda T."/>
            <person name="Takahashi S."/>
            <person name="Yoshida T."/>
            <person name="Shimamura S."/>
            <person name="Takaki Y."/>
            <person name="Nagai Y."/>
            <person name="Toyoda A."/>
            <person name="Suzuki Y."/>
            <person name="Arimoto A."/>
            <person name="Ishii H."/>
            <person name="Satoh N."/>
            <person name="Nishiyama T."/>
            <person name="Hasebe M."/>
            <person name="Maruyama T."/>
            <person name="Minagawa J."/>
            <person name="Obokata J."/>
            <person name="Shigenobu S."/>
        </authorList>
    </citation>
    <scope>NUCLEOTIDE SEQUENCE [LARGE SCALE GENOMIC DNA]</scope>
</reference>
<dbReference type="PANTHER" id="PTHR46599:SF3">
    <property type="entry name" value="PIGGYBAC TRANSPOSABLE ELEMENT-DERIVED PROTEIN 4"/>
    <property type="match status" value="1"/>
</dbReference>
<accession>A0AAV4HZ88</accession>
<comment type="caution">
    <text evidence="2">The sequence shown here is derived from an EMBL/GenBank/DDBJ whole genome shotgun (WGS) entry which is preliminary data.</text>
</comment>